<dbReference type="GO" id="GO:0005524">
    <property type="term" value="F:ATP binding"/>
    <property type="evidence" value="ECO:0007669"/>
    <property type="project" value="UniProtKB-KW"/>
</dbReference>
<sequence length="259" mass="28086">MHNSKGLARGATHDGHANEQTPILDCHQLVVDRGKRRVKNRVLRAIDCELPHGSITGLMGPSGCGKSTFMRAIVGAQTITSGTLEVCGYPAGHRALRHLIGYTSQDKSIYTDISVRDNVAYFARLQHASMKQVDQVIARVGLANLATRRVDQLSGGQANRASLACALVGDPQLLVLDEPTVGLDPLTRENLWDLFTTLAHSGVTLLVSSHVMDEAARCDSVLFMRNGQFLAHKPVAQLQEETGTNNPEEAFLALIKESN</sequence>
<keyword evidence="1" id="KW-0547">Nucleotide-binding</keyword>
<dbReference type="InterPro" id="IPR017871">
    <property type="entry name" value="ABC_transporter-like_CS"/>
</dbReference>
<protein>
    <submittedName>
        <fullName evidence="4">ABC transporter ATP-binding protein</fullName>
    </submittedName>
</protein>
<feature type="domain" description="ABC transporter" evidence="3">
    <location>
        <begin position="24"/>
        <end position="251"/>
    </location>
</feature>
<dbReference type="InterPro" id="IPR003593">
    <property type="entry name" value="AAA+_ATPase"/>
</dbReference>
<dbReference type="PROSITE" id="PS00211">
    <property type="entry name" value="ABC_TRANSPORTER_1"/>
    <property type="match status" value="1"/>
</dbReference>
<keyword evidence="2 4" id="KW-0067">ATP-binding</keyword>
<dbReference type="SUPFAM" id="SSF52540">
    <property type="entry name" value="P-loop containing nucleoside triphosphate hydrolases"/>
    <property type="match status" value="1"/>
</dbReference>
<comment type="caution">
    <text evidence="4">The sequence shown here is derived from an EMBL/GenBank/DDBJ whole genome shotgun (WGS) entry which is preliminary data.</text>
</comment>
<evidence type="ECO:0000313" key="4">
    <source>
        <dbReference type="EMBL" id="MDT3766865.1"/>
    </source>
</evidence>
<reference evidence="4 5" key="1">
    <citation type="submission" date="2023-06" db="EMBL/GenBank/DDBJ databases">
        <title>Draft genome sequence of Gleimia hominis type strain CCUG 57540T.</title>
        <authorList>
            <person name="Salva-Serra F."/>
            <person name="Cardew S."/>
            <person name="Jensie Markopoulos S."/>
            <person name="Ohlen M."/>
            <person name="Inganas E."/>
            <person name="Svensson-Stadler L."/>
            <person name="Moore E.R.B."/>
        </authorList>
    </citation>
    <scope>NUCLEOTIDE SEQUENCE [LARGE SCALE GENOMIC DNA]</scope>
    <source>
        <strain evidence="4 5">CCUG 57540</strain>
    </source>
</reference>
<dbReference type="CDD" id="cd03230">
    <property type="entry name" value="ABC_DR_subfamily_A"/>
    <property type="match status" value="1"/>
</dbReference>
<organism evidence="4 5">
    <name type="scientific">Gleimia hominis</name>
    <dbReference type="NCBI Taxonomy" id="595468"/>
    <lineage>
        <taxon>Bacteria</taxon>
        <taxon>Bacillati</taxon>
        <taxon>Actinomycetota</taxon>
        <taxon>Actinomycetes</taxon>
        <taxon>Actinomycetales</taxon>
        <taxon>Actinomycetaceae</taxon>
        <taxon>Gleimia</taxon>
    </lineage>
</organism>
<dbReference type="PROSITE" id="PS50893">
    <property type="entry name" value="ABC_TRANSPORTER_2"/>
    <property type="match status" value="1"/>
</dbReference>
<proteinExistence type="predicted"/>
<dbReference type="InterPro" id="IPR003439">
    <property type="entry name" value="ABC_transporter-like_ATP-bd"/>
</dbReference>
<dbReference type="Pfam" id="PF00005">
    <property type="entry name" value="ABC_tran"/>
    <property type="match status" value="1"/>
</dbReference>
<dbReference type="PANTHER" id="PTHR43038:SF3">
    <property type="entry name" value="ABC TRANSPORTER G FAMILY MEMBER 20 ISOFORM X1"/>
    <property type="match status" value="1"/>
</dbReference>
<evidence type="ECO:0000259" key="3">
    <source>
        <dbReference type="PROSITE" id="PS50893"/>
    </source>
</evidence>
<name>A0ABU3ICC7_9ACTO</name>
<dbReference type="PANTHER" id="PTHR43038">
    <property type="entry name" value="ATP-BINDING CASSETTE, SUB-FAMILY H, MEMBER 1"/>
    <property type="match status" value="1"/>
</dbReference>
<keyword evidence="5" id="KW-1185">Reference proteome</keyword>
<evidence type="ECO:0000256" key="1">
    <source>
        <dbReference type="ARBA" id="ARBA00022741"/>
    </source>
</evidence>
<dbReference type="Proteomes" id="UP001247542">
    <property type="component" value="Unassembled WGS sequence"/>
</dbReference>
<dbReference type="SMART" id="SM00382">
    <property type="entry name" value="AAA"/>
    <property type="match status" value="1"/>
</dbReference>
<dbReference type="Gene3D" id="3.40.50.300">
    <property type="entry name" value="P-loop containing nucleotide triphosphate hydrolases"/>
    <property type="match status" value="1"/>
</dbReference>
<dbReference type="RefSeq" id="WP_313272078.1">
    <property type="nucleotide sequence ID" value="NZ_JASXSX010000001.1"/>
</dbReference>
<gene>
    <name evidence="4" type="ORF">QS713_02145</name>
</gene>
<evidence type="ECO:0000256" key="2">
    <source>
        <dbReference type="ARBA" id="ARBA00022840"/>
    </source>
</evidence>
<dbReference type="InterPro" id="IPR027417">
    <property type="entry name" value="P-loop_NTPase"/>
</dbReference>
<accession>A0ABU3ICC7</accession>
<evidence type="ECO:0000313" key="5">
    <source>
        <dbReference type="Proteomes" id="UP001247542"/>
    </source>
</evidence>
<dbReference type="EMBL" id="JASXSX010000001">
    <property type="protein sequence ID" value="MDT3766865.1"/>
    <property type="molecule type" value="Genomic_DNA"/>
</dbReference>